<evidence type="ECO:0000259" key="1">
    <source>
        <dbReference type="Pfam" id="PF02441"/>
    </source>
</evidence>
<dbReference type="GO" id="GO:0004633">
    <property type="term" value="F:phosphopantothenoylcysteine decarboxylase activity"/>
    <property type="evidence" value="ECO:0007669"/>
    <property type="project" value="TreeGrafter"/>
</dbReference>
<dbReference type="EMBL" id="AP014924">
    <property type="protein sequence ID" value="BAS27394.1"/>
    <property type="molecule type" value="Genomic_DNA"/>
</dbReference>
<reference evidence="3" key="2">
    <citation type="journal article" date="2016" name="Int. J. Syst. Evol. Microbiol.">
        <title>Complete genome sequence and cell structure of Limnochorda pilosa, a Gram-negative spore-former within the phylum Firmicutes.</title>
        <authorList>
            <person name="Watanabe M."/>
            <person name="Kojima H."/>
            <person name="Fukui M."/>
        </authorList>
    </citation>
    <scope>NUCLEOTIDE SEQUENCE [LARGE SCALE GENOMIC DNA]</scope>
    <source>
        <strain evidence="3">HC45</strain>
    </source>
</reference>
<dbReference type="GO" id="GO:0015937">
    <property type="term" value="P:coenzyme A biosynthetic process"/>
    <property type="evidence" value="ECO:0007669"/>
    <property type="project" value="TreeGrafter"/>
</dbReference>
<feature type="domain" description="Flavoprotein" evidence="1">
    <location>
        <begin position="4"/>
        <end position="143"/>
    </location>
</feature>
<dbReference type="Proteomes" id="UP000065807">
    <property type="component" value="Chromosome"/>
</dbReference>
<gene>
    <name evidence="2" type="ORF">LIP_1547</name>
</gene>
<dbReference type="SUPFAM" id="SSF52507">
    <property type="entry name" value="Homo-oligomeric flavin-containing Cys decarboxylases, HFCD"/>
    <property type="match status" value="1"/>
</dbReference>
<protein>
    <submittedName>
        <fullName evidence="2">Phosphopantothenoylcysteine decarboxylase</fullName>
    </submittedName>
</protein>
<sequence length="211" mass="23060">MCDRLLVGVAGSVRAVQLPEYLQVLRAEFTEQIKIIATRSASRMIPPRILELYADDRVFVDLWDRSPTVKVPHVNLVEWAEMFLILPATASIIGKAANGIGDDLLSTAVIMARAPVLFAPAMNADMWNSAAVQRNVAQLVRDGNYVVQPSLGLSVTSSQNKVHGVGPGIENLLRQLQHFFLHRLQVAQLSSSSLVAHRALENELSAVSDKG</sequence>
<dbReference type="InterPro" id="IPR003382">
    <property type="entry name" value="Flavoprotein"/>
</dbReference>
<dbReference type="InterPro" id="IPR036551">
    <property type="entry name" value="Flavin_trans-like"/>
</dbReference>
<dbReference type="AlphaFoldDB" id="A0A0K2SKL6"/>
<accession>A0A0K2SKL6</accession>
<dbReference type="Pfam" id="PF02441">
    <property type="entry name" value="Flavoprotein"/>
    <property type="match status" value="1"/>
</dbReference>
<proteinExistence type="predicted"/>
<evidence type="ECO:0000313" key="3">
    <source>
        <dbReference type="Proteomes" id="UP000065807"/>
    </source>
</evidence>
<dbReference type="STRING" id="1555112.LIP_1547"/>
<dbReference type="GO" id="GO:0071513">
    <property type="term" value="C:phosphopantothenoylcysteine decarboxylase complex"/>
    <property type="evidence" value="ECO:0007669"/>
    <property type="project" value="TreeGrafter"/>
</dbReference>
<evidence type="ECO:0000313" key="2">
    <source>
        <dbReference type="EMBL" id="BAS27394.1"/>
    </source>
</evidence>
<dbReference type="PANTHER" id="PTHR14359">
    <property type="entry name" value="HOMO-OLIGOMERIC FLAVIN CONTAINING CYS DECARBOXYLASE FAMILY"/>
    <property type="match status" value="1"/>
</dbReference>
<name>A0A0K2SKL6_LIMPI</name>
<organism evidence="2 3">
    <name type="scientific">Limnochorda pilosa</name>
    <dbReference type="NCBI Taxonomy" id="1555112"/>
    <lineage>
        <taxon>Bacteria</taxon>
        <taxon>Bacillati</taxon>
        <taxon>Bacillota</taxon>
        <taxon>Limnochordia</taxon>
        <taxon>Limnochordales</taxon>
        <taxon>Limnochordaceae</taxon>
        <taxon>Limnochorda</taxon>
    </lineage>
</organism>
<dbReference type="KEGG" id="lpil:LIP_1547"/>
<reference evidence="3" key="1">
    <citation type="submission" date="2015-07" db="EMBL/GenBank/DDBJ databases">
        <title>Complete genome sequence and phylogenetic analysis of Limnochorda pilosa.</title>
        <authorList>
            <person name="Watanabe M."/>
            <person name="Kojima H."/>
            <person name="Fukui M."/>
        </authorList>
    </citation>
    <scope>NUCLEOTIDE SEQUENCE [LARGE SCALE GENOMIC DNA]</scope>
    <source>
        <strain evidence="3">HC45</strain>
    </source>
</reference>
<dbReference type="PANTHER" id="PTHR14359:SF6">
    <property type="entry name" value="PHOSPHOPANTOTHENOYLCYSTEINE DECARBOXYLASE"/>
    <property type="match status" value="1"/>
</dbReference>
<dbReference type="GO" id="GO:0010181">
    <property type="term" value="F:FMN binding"/>
    <property type="evidence" value="ECO:0007669"/>
    <property type="project" value="TreeGrafter"/>
</dbReference>
<keyword evidence="3" id="KW-1185">Reference proteome</keyword>
<dbReference type="Gene3D" id="3.40.50.1950">
    <property type="entry name" value="Flavin prenyltransferase-like"/>
    <property type="match status" value="1"/>
</dbReference>